<keyword evidence="2" id="KW-1133">Transmembrane helix</keyword>
<dbReference type="EMBL" id="CAWUON010000024">
    <property type="protein sequence ID" value="CAK7267047.1"/>
    <property type="molecule type" value="Genomic_DNA"/>
</dbReference>
<feature type="compositionally biased region" description="Basic residues" evidence="1">
    <location>
        <begin position="509"/>
        <end position="530"/>
    </location>
</feature>
<feature type="compositionally biased region" description="Polar residues" evidence="1">
    <location>
        <begin position="603"/>
        <end position="620"/>
    </location>
</feature>
<feature type="compositionally biased region" description="Basic and acidic residues" evidence="1">
    <location>
        <begin position="188"/>
        <end position="198"/>
    </location>
</feature>
<feature type="compositionally biased region" description="Basic and acidic residues" evidence="1">
    <location>
        <begin position="531"/>
        <end position="559"/>
    </location>
</feature>
<dbReference type="Proteomes" id="UP001642502">
    <property type="component" value="Unassembled WGS sequence"/>
</dbReference>
<feature type="region of interest" description="Disordered" evidence="1">
    <location>
        <begin position="95"/>
        <end position="224"/>
    </location>
</feature>
<feature type="compositionally biased region" description="Basic and acidic residues" evidence="1">
    <location>
        <begin position="493"/>
        <end position="504"/>
    </location>
</feature>
<feature type="region of interest" description="Disordered" evidence="1">
    <location>
        <begin position="487"/>
        <end position="658"/>
    </location>
</feature>
<feature type="compositionally biased region" description="Basic residues" evidence="1">
    <location>
        <begin position="577"/>
        <end position="591"/>
    </location>
</feature>
<gene>
    <name evidence="3" type="ORF">SEPCBS119000_002339</name>
</gene>
<feature type="transmembrane region" description="Helical" evidence="2">
    <location>
        <begin position="374"/>
        <end position="395"/>
    </location>
</feature>
<protein>
    <submittedName>
        <fullName evidence="3">Uncharacterized protein</fullName>
    </submittedName>
</protein>
<evidence type="ECO:0000313" key="3">
    <source>
        <dbReference type="EMBL" id="CAK7267047.1"/>
    </source>
</evidence>
<proteinExistence type="predicted"/>
<evidence type="ECO:0000256" key="2">
    <source>
        <dbReference type="SAM" id="Phobius"/>
    </source>
</evidence>
<feature type="region of interest" description="Disordered" evidence="1">
    <location>
        <begin position="239"/>
        <end position="258"/>
    </location>
</feature>
<keyword evidence="2" id="KW-0812">Transmembrane</keyword>
<keyword evidence="2" id="KW-0472">Membrane</keyword>
<sequence>MPFEQTITIINNSGKIISTGKHLVGLFKEARSAYKEKKEALRQEREFPFRRANTFAAPGSGDYRGYHGPIVEEYEDGTALYDDYEVDYRRSHRAVGPGPVPLYLESGRSGRSGHSDRQSHVSSSSCRRHRSRRTVVGGDGDSVPGESRESRESRSSRQRLTASNLIALSEVSASQPSAAPSARRRLHDPKSRPGHREIAVSQDEAGSVCQPKSNAQLDSSPGAALPSVRTSMMIHRSHSDPMLRPRTGGKDGATTSSSERLDMSLAYGDIPPDLESRFDLDHIISGDEGPDRPQESQAQTLVDRIEALLNEAQCLHHTAASIICRLQDNPEAAAAVALTLAELSSILARLSPAFLGVVKGGSPAVFALLASPQFLIGTSIAVGVTVILFGGWKIIKRISETRSTQKDEKLAFEATGHARPQQQPDLRPGLDPTLAAPRDSASSPAVYDEALVLEEELSSIESWRRGIEYDEDAGTEPWAGSEAEIELISPEAMRSRVGDDDQRTLRSTRTSKSHGSKSVKSTRNHRRSKHHGDSTHREDETTPRQSSKEVQSEEVDKPQGRHRRHGDDAASDAGSAHSRHSSRHSSGRSHRGNSLASHGHSAGVSTARSQAAASDAGTTSSRERKNPNSGSGNMLKQLFKKKRTKDDKERQDFTSVLV</sequence>
<name>A0ABP0DJ46_9PEZI</name>
<evidence type="ECO:0000256" key="1">
    <source>
        <dbReference type="SAM" id="MobiDB-lite"/>
    </source>
</evidence>
<feature type="compositionally biased region" description="Polar residues" evidence="1">
    <location>
        <begin position="210"/>
        <end position="219"/>
    </location>
</feature>
<accession>A0ABP0DJ46</accession>
<keyword evidence="4" id="KW-1185">Reference proteome</keyword>
<evidence type="ECO:0000313" key="4">
    <source>
        <dbReference type="Proteomes" id="UP001642502"/>
    </source>
</evidence>
<feature type="compositionally biased region" description="Low complexity" evidence="1">
    <location>
        <begin position="172"/>
        <end position="181"/>
    </location>
</feature>
<organism evidence="3 4">
    <name type="scientific">Sporothrix epigloea</name>
    <dbReference type="NCBI Taxonomy" id="1892477"/>
    <lineage>
        <taxon>Eukaryota</taxon>
        <taxon>Fungi</taxon>
        <taxon>Dikarya</taxon>
        <taxon>Ascomycota</taxon>
        <taxon>Pezizomycotina</taxon>
        <taxon>Sordariomycetes</taxon>
        <taxon>Sordariomycetidae</taxon>
        <taxon>Ophiostomatales</taxon>
        <taxon>Ophiostomataceae</taxon>
        <taxon>Sporothrix</taxon>
    </lineage>
</organism>
<comment type="caution">
    <text evidence="3">The sequence shown here is derived from an EMBL/GenBank/DDBJ whole genome shotgun (WGS) entry which is preliminary data.</text>
</comment>
<feature type="region of interest" description="Disordered" evidence="1">
    <location>
        <begin position="413"/>
        <end position="442"/>
    </location>
</feature>
<reference evidence="3 4" key="1">
    <citation type="submission" date="2024-01" db="EMBL/GenBank/DDBJ databases">
        <authorList>
            <person name="Allen C."/>
            <person name="Tagirdzhanova G."/>
        </authorList>
    </citation>
    <scope>NUCLEOTIDE SEQUENCE [LARGE SCALE GENOMIC DNA]</scope>
    <source>
        <strain evidence="3 4">CBS 119000</strain>
    </source>
</reference>
<feature type="compositionally biased region" description="Basic and acidic residues" evidence="1">
    <location>
        <begin position="146"/>
        <end position="155"/>
    </location>
</feature>